<evidence type="ECO:0000256" key="1">
    <source>
        <dbReference type="ARBA" id="ARBA00006484"/>
    </source>
</evidence>
<dbReference type="SUPFAM" id="SSF51735">
    <property type="entry name" value="NAD(P)-binding Rossmann-fold domains"/>
    <property type="match status" value="1"/>
</dbReference>
<dbReference type="InterPro" id="IPR036291">
    <property type="entry name" value="NAD(P)-bd_dom_sf"/>
</dbReference>
<dbReference type="PRINTS" id="PR00080">
    <property type="entry name" value="SDRFAMILY"/>
</dbReference>
<dbReference type="Pfam" id="PF13561">
    <property type="entry name" value="adh_short_C2"/>
    <property type="match status" value="1"/>
</dbReference>
<protein>
    <submittedName>
        <fullName evidence="3">SDR family oxidoreductase</fullName>
    </submittedName>
</protein>
<comment type="similarity">
    <text evidence="1">Belongs to the short-chain dehydrogenases/reductases (SDR) family.</text>
</comment>
<comment type="caution">
    <text evidence="3">The sequence shown here is derived from an EMBL/GenBank/DDBJ whole genome shotgun (WGS) entry which is preliminary data.</text>
</comment>
<dbReference type="EMBL" id="JAVKPH010000017">
    <property type="protein sequence ID" value="MDR5653762.1"/>
    <property type="molecule type" value="Genomic_DNA"/>
</dbReference>
<dbReference type="PRINTS" id="PR00081">
    <property type="entry name" value="GDHRDH"/>
</dbReference>
<reference evidence="3 4" key="1">
    <citation type="submission" date="2023-09" db="EMBL/GenBank/DDBJ databases">
        <title>Xinfangfangia sedmenti sp. nov., isolated the sedment.</title>
        <authorList>
            <person name="Xu L."/>
        </authorList>
    </citation>
    <scope>NUCLEOTIDE SEQUENCE [LARGE SCALE GENOMIC DNA]</scope>
    <source>
        <strain evidence="3 4">LG-4</strain>
    </source>
</reference>
<dbReference type="Proteomes" id="UP001247754">
    <property type="component" value="Unassembled WGS sequence"/>
</dbReference>
<feature type="domain" description="Ketoreductase" evidence="2">
    <location>
        <begin position="6"/>
        <end position="194"/>
    </location>
</feature>
<dbReference type="PANTHER" id="PTHR42760:SF40">
    <property type="entry name" value="3-OXOACYL-[ACYL-CARRIER-PROTEIN] REDUCTASE, CHLOROPLASTIC"/>
    <property type="match status" value="1"/>
</dbReference>
<dbReference type="InterPro" id="IPR020904">
    <property type="entry name" value="Sc_DH/Rdtase_CS"/>
</dbReference>
<accession>A0ABU1FBJ4</accession>
<organism evidence="3 4">
    <name type="scientific">Ruixingdingia sedimenti</name>
    <dbReference type="NCBI Taxonomy" id="3073604"/>
    <lineage>
        <taxon>Bacteria</taxon>
        <taxon>Pseudomonadati</taxon>
        <taxon>Pseudomonadota</taxon>
        <taxon>Alphaproteobacteria</taxon>
        <taxon>Rhodobacterales</taxon>
        <taxon>Paracoccaceae</taxon>
        <taxon>Ruixingdingia</taxon>
    </lineage>
</organism>
<evidence type="ECO:0000259" key="2">
    <source>
        <dbReference type="SMART" id="SM00822"/>
    </source>
</evidence>
<dbReference type="InterPro" id="IPR057326">
    <property type="entry name" value="KR_dom"/>
</dbReference>
<dbReference type="PANTHER" id="PTHR42760">
    <property type="entry name" value="SHORT-CHAIN DEHYDROGENASES/REDUCTASES FAMILY MEMBER"/>
    <property type="match status" value="1"/>
</dbReference>
<keyword evidence="4" id="KW-1185">Reference proteome</keyword>
<gene>
    <name evidence="3" type="ORF">RGD00_14195</name>
</gene>
<proteinExistence type="inferred from homology"/>
<dbReference type="CDD" id="cd05233">
    <property type="entry name" value="SDR_c"/>
    <property type="match status" value="1"/>
</dbReference>
<dbReference type="PROSITE" id="PS00061">
    <property type="entry name" value="ADH_SHORT"/>
    <property type="match status" value="1"/>
</dbReference>
<sequence length="253" mass="26306">MTLAGRVVAVTGAGGPMGRATVDRLVAEGASGLALTDISGTRLAETVAALAAAAPGLPVVALRGDVTRADEAGAFAAAALADLGRVDALVNLVGGIRSTRLYTPFLEMDEDQWRATFDINLMPAFHLVRAFAPGMLAREWGRIVNIASIVYGGEAGQADYAAAKAAVASLSRTLAMELAPHVTVNTVAPGLTNTSVTRNIPSAERDRLVAAAMHRRMAEPEETADAIAFFLSDRARFVTGEMISVSGGIRPHL</sequence>
<dbReference type="SMART" id="SM00822">
    <property type="entry name" value="PKS_KR"/>
    <property type="match status" value="1"/>
</dbReference>
<dbReference type="RefSeq" id="WP_310458001.1">
    <property type="nucleotide sequence ID" value="NZ_JAVKPH010000017.1"/>
</dbReference>
<dbReference type="Gene3D" id="3.40.50.720">
    <property type="entry name" value="NAD(P)-binding Rossmann-like Domain"/>
    <property type="match status" value="1"/>
</dbReference>
<dbReference type="InterPro" id="IPR002347">
    <property type="entry name" value="SDR_fam"/>
</dbReference>
<name>A0ABU1FBJ4_9RHOB</name>
<evidence type="ECO:0000313" key="4">
    <source>
        <dbReference type="Proteomes" id="UP001247754"/>
    </source>
</evidence>
<evidence type="ECO:0000313" key="3">
    <source>
        <dbReference type="EMBL" id="MDR5653762.1"/>
    </source>
</evidence>